<organism evidence="1 2">
    <name type="scientific">Megasphaera hexanoica</name>
    <dbReference type="NCBI Taxonomy" id="1675036"/>
    <lineage>
        <taxon>Bacteria</taxon>
        <taxon>Bacillati</taxon>
        <taxon>Bacillota</taxon>
        <taxon>Negativicutes</taxon>
        <taxon>Veillonellales</taxon>
        <taxon>Veillonellaceae</taxon>
        <taxon>Megasphaera</taxon>
    </lineage>
</organism>
<dbReference type="InterPro" id="IPR036583">
    <property type="entry name" value="23S_rRNA_IVS_sf"/>
</dbReference>
<dbReference type="EMBL" id="JABAFG010000006">
    <property type="protein sequence ID" value="NME27920.1"/>
    <property type="molecule type" value="Genomic_DNA"/>
</dbReference>
<comment type="caution">
    <text evidence="1">The sequence shown here is derived from an EMBL/GenBank/DDBJ whole genome shotgun (WGS) entry which is preliminary data.</text>
</comment>
<name>A0A848BRY4_9FIRM</name>
<dbReference type="Gene3D" id="1.20.1440.60">
    <property type="entry name" value="23S rRNA-intervening sequence"/>
    <property type="match status" value="1"/>
</dbReference>
<evidence type="ECO:0000313" key="1">
    <source>
        <dbReference type="EMBL" id="NME27920.1"/>
    </source>
</evidence>
<protein>
    <submittedName>
        <fullName evidence="1">Four helix bundle protein</fullName>
    </submittedName>
</protein>
<proteinExistence type="predicted"/>
<dbReference type="Proteomes" id="UP000591071">
    <property type="component" value="Unassembled WGS sequence"/>
</dbReference>
<sequence>MYISKGSIAEIETQLGLCVRFHYAEKDAIRDSMELYMEVGKMINSLVYKLNI</sequence>
<gene>
    <name evidence="1" type="ORF">HF872_04685</name>
</gene>
<dbReference type="NCBIfam" id="TIGR02436">
    <property type="entry name" value="four helix bundle protein"/>
    <property type="match status" value="1"/>
</dbReference>
<dbReference type="SUPFAM" id="SSF158446">
    <property type="entry name" value="IVS-encoded protein-like"/>
    <property type="match status" value="1"/>
</dbReference>
<dbReference type="RefSeq" id="WP_170087378.1">
    <property type="nucleotide sequence ID" value="NZ_JABAFG010000006.1"/>
</dbReference>
<dbReference type="AlphaFoldDB" id="A0A848BRY4"/>
<accession>A0A848BRY4</accession>
<evidence type="ECO:0000313" key="2">
    <source>
        <dbReference type="Proteomes" id="UP000591071"/>
    </source>
</evidence>
<reference evidence="1 2" key="1">
    <citation type="submission" date="2020-04" db="EMBL/GenBank/DDBJ databases">
        <authorList>
            <person name="Hitch T.C.A."/>
            <person name="Wylensek D."/>
            <person name="Clavel T."/>
        </authorList>
    </citation>
    <scope>NUCLEOTIDE SEQUENCE [LARGE SCALE GENOMIC DNA]</scope>
    <source>
        <strain evidence="1 2">Oil-RF-744-FAT-WT-6-1</strain>
    </source>
</reference>
<dbReference type="InterPro" id="IPR012657">
    <property type="entry name" value="23S_rRNA-intervening_sequence"/>
</dbReference>